<evidence type="ECO:0000313" key="1">
    <source>
        <dbReference type="EMBL" id="KKW47272.1"/>
    </source>
</evidence>
<sequence length="197" mass="22613">MAPKKPKKNKKGKSKSLEQLTVKQADIGPTVLLESSFILALLDPRDSNYKAVKSVFGFLEPHNCRFHIPVYVFAEVVSKIIHKTRTVSNALKTFEKFIDELHGVPFVGSNPSLEEIIKRYKGLARKQIRFLQSNDFFIATEGILSKSLILTCDLGMYEKVKRNYQDIYFVATDSRKYKDDIPRFTRKLLAKAPKKKK</sequence>
<gene>
    <name evidence="1" type="ORF">UY98_C0016G0004</name>
</gene>
<reference evidence="1 2" key="1">
    <citation type="journal article" date="2015" name="Nature">
        <title>rRNA introns, odd ribosomes, and small enigmatic genomes across a large radiation of phyla.</title>
        <authorList>
            <person name="Brown C.T."/>
            <person name="Hug L.A."/>
            <person name="Thomas B.C."/>
            <person name="Sharon I."/>
            <person name="Castelle C.J."/>
            <person name="Singh A."/>
            <person name="Wilkins M.J."/>
            <person name="Williams K.H."/>
            <person name="Banfield J.F."/>
        </authorList>
    </citation>
    <scope>NUCLEOTIDE SEQUENCE [LARGE SCALE GENOMIC DNA]</scope>
</reference>
<protein>
    <recommendedName>
        <fullName evidence="3">PIN domain-containing protein</fullName>
    </recommendedName>
</protein>
<name>A0A0G2B065_9BACT</name>
<dbReference type="Proteomes" id="UP000034789">
    <property type="component" value="Unassembled WGS sequence"/>
</dbReference>
<accession>A0A0G2B065</accession>
<proteinExistence type="predicted"/>
<comment type="caution">
    <text evidence="1">The sequence shown here is derived from an EMBL/GenBank/DDBJ whole genome shotgun (WGS) entry which is preliminary data.</text>
</comment>
<organism evidence="1 2">
    <name type="scientific">Candidatus Kaiserbacteria bacterium GW2011_GWA2_58_9</name>
    <dbReference type="NCBI Taxonomy" id="1618672"/>
    <lineage>
        <taxon>Bacteria</taxon>
        <taxon>Candidatus Kaiseribacteriota</taxon>
    </lineage>
</organism>
<dbReference type="Gene3D" id="3.40.50.1010">
    <property type="entry name" value="5'-nuclease"/>
    <property type="match status" value="1"/>
</dbReference>
<evidence type="ECO:0000313" key="2">
    <source>
        <dbReference type="Proteomes" id="UP000034789"/>
    </source>
</evidence>
<dbReference type="EMBL" id="LCSD01000016">
    <property type="protein sequence ID" value="KKW47272.1"/>
    <property type="molecule type" value="Genomic_DNA"/>
</dbReference>
<dbReference type="InterPro" id="IPR029060">
    <property type="entry name" value="PIN-like_dom_sf"/>
</dbReference>
<dbReference type="AlphaFoldDB" id="A0A0G2B065"/>
<dbReference type="SUPFAM" id="SSF88723">
    <property type="entry name" value="PIN domain-like"/>
    <property type="match status" value="1"/>
</dbReference>
<evidence type="ECO:0008006" key="3">
    <source>
        <dbReference type="Google" id="ProtNLM"/>
    </source>
</evidence>